<evidence type="ECO:0000256" key="1">
    <source>
        <dbReference type="SAM" id="MobiDB-lite"/>
    </source>
</evidence>
<dbReference type="InterPro" id="IPR025351">
    <property type="entry name" value="Pvc16_N"/>
</dbReference>
<evidence type="ECO:0000259" key="2">
    <source>
        <dbReference type="Pfam" id="PF14065"/>
    </source>
</evidence>
<reference evidence="3 4" key="1">
    <citation type="journal article" date="2003" name="Int. J. Syst. Evol. Microbiol.">
        <title>Kocuria polaris sp. nov., an orange-pigmented psychrophilic bacterium isolated from an Antarctic cyanobacterial mat sample.</title>
        <authorList>
            <person name="Reddy G.S."/>
            <person name="Prakash J.S."/>
            <person name="Prabahar V."/>
            <person name="Matsumoto G.I."/>
            <person name="Stackebrandt E."/>
            <person name="Shivaji S."/>
        </authorList>
    </citation>
    <scope>NUCLEOTIDE SEQUENCE [LARGE SCALE GENOMIC DNA]</scope>
    <source>
        <strain evidence="3 4">CMS 76or</strain>
    </source>
</reference>
<dbReference type="AlphaFoldDB" id="A0A0A6VNM9"/>
<evidence type="ECO:0000313" key="4">
    <source>
        <dbReference type="Proteomes" id="UP000030466"/>
    </source>
</evidence>
<protein>
    <recommendedName>
        <fullName evidence="2">Pvc16 N-terminal domain-containing protein</fullName>
    </recommendedName>
</protein>
<organism evidence="3 4">
    <name type="scientific">Kocuria rosea subsp. polaris</name>
    <dbReference type="NCBI Taxonomy" id="136273"/>
    <lineage>
        <taxon>Bacteria</taxon>
        <taxon>Bacillati</taxon>
        <taxon>Actinomycetota</taxon>
        <taxon>Actinomycetes</taxon>
        <taxon>Micrococcales</taxon>
        <taxon>Micrococcaceae</taxon>
        <taxon>Kocuria</taxon>
    </lineage>
</organism>
<dbReference type="OrthoDB" id="527247at2"/>
<dbReference type="EMBL" id="JSUH01000014">
    <property type="protein sequence ID" value="KHD96675.1"/>
    <property type="molecule type" value="Genomic_DNA"/>
</dbReference>
<keyword evidence="4" id="KW-1185">Reference proteome</keyword>
<accession>A0A0A6VNM9</accession>
<evidence type="ECO:0000313" key="3">
    <source>
        <dbReference type="EMBL" id="KHD96675.1"/>
    </source>
</evidence>
<dbReference type="Proteomes" id="UP000030466">
    <property type="component" value="Unassembled WGS sequence"/>
</dbReference>
<feature type="region of interest" description="Disordered" evidence="1">
    <location>
        <begin position="182"/>
        <end position="203"/>
    </location>
</feature>
<comment type="caution">
    <text evidence="3">The sequence shown here is derived from an EMBL/GenBank/DDBJ whole genome shotgun (WGS) entry which is preliminary data.</text>
</comment>
<feature type="domain" description="Pvc16 N-terminal" evidence="2">
    <location>
        <begin position="9"/>
        <end position="168"/>
    </location>
</feature>
<gene>
    <name evidence="3" type="ORF">GY22_14580</name>
</gene>
<proteinExistence type="predicted"/>
<dbReference type="RefSeq" id="WP_035929237.1">
    <property type="nucleotide sequence ID" value="NZ_JSUH01000014.1"/>
</dbReference>
<dbReference type="Pfam" id="PF14065">
    <property type="entry name" value="Pvc16_N"/>
    <property type="match status" value="1"/>
</dbReference>
<name>A0A0A6VNM9_KOCRO</name>
<sequence>MSANAIAQITEAFRARLETAVGSGQVYVGPPVAEDVGSRKLALFLFHVLPNQAMRNEIHYVPASTDPEDPFVEANAIPLDLRYLVSAFRSTGTGNGGLADPDEMLNLGAAIQQLHAHPDIDSSEVPHQLARITPEPYTMEDISRVWGLMPQTSYRTSMVYLVSPVFVALALGSGSPRVTTHEYRHGDLSDSLGSASRAARAER</sequence>